<name>W4KC64_HETIT</name>
<dbReference type="EMBL" id="KI925457">
    <property type="protein sequence ID" value="ETW83462.1"/>
    <property type="molecule type" value="Genomic_DNA"/>
</dbReference>
<organism evidence="2 3">
    <name type="scientific">Heterobasidion irregulare (strain TC 32-1)</name>
    <dbReference type="NCBI Taxonomy" id="747525"/>
    <lineage>
        <taxon>Eukaryota</taxon>
        <taxon>Fungi</taxon>
        <taxon>Dikarya</taxon>
        <taxon>Basidiomycota</taxon>
        <taxon>Agaricomycotina</taxon>
        <taxon>Agaricomycetes</taxon>
        <taxon>Russulales</taxon>
        <taxon>Bondarzewiaceae</taxon>
        <taxon>Heterobasidion</taxon>
        <taxon>Heterobasidion annosum species complex</taxon>
    </lineage>
</organism>
<dbReference type="SUPFAM" id="SSF52096">
    <property type="entry name" value="ClpP/crotonase"/>
    <property type="match status" value="1"/>
</dbReference>
<dbReference type="OrthoDB" id="2018133at2759"/>
<dbReference type="STRING" id="747525.W4KC64"/>
<dbReference type="InterPro" id="IPR001753">
    <property type="entry name" value="Enoyl-CoA_hydra/iso"/>
</dbReference>
<gene>
    <name evidence="2" type="ORF">HETIRDRAFT_433932</name>
</gene>
<keyword evidence="3" id="KW-1185">Reference proteome</keyword>
<protein>
    <recommendedName>
        <fullName evidence="4">Enoyl-CoA hydratase/isomerase</fullName>
    </recommendedName>
</protein>
<dbReference type="HOGENOM" id="CLU_009834_7_2_1"/>
<dbReference type="Proteomes" id="UP000030671">
    <property type="component" value="Unassembled WGS sequence"/>
</dbReference>
<sequence length="301" mass="32485">MSFAGYASLGLKSILVTFDGPVAIVTINRPQERNTFGGTLPDELVKVFDLFDRDDRVRVVILTADPTAPAYCSGADISSGWGGLFTEESLKEGPHAHRDSGGIVAMAIFRCRKITIAAVNGHAVGVGVTGLQLPFDFRFAWEDAKLALPFVRRGITPEATSTYLLPHLVGHAHATALLLTGGTSTPKSPHLAGLYHAVLPARAHVLPAALAFAQELAANTSQPAVACTKALLWRGARSIEAQHLLDSRALRELAVGRDAAEGARAFKERRAPRFGETLSQSVASWMPWWREVDVRHRLAKL</sequence>
<dbReference type="eggNOG" id="KOG0016">
    <property type="taxonomic scope" value="Eukaryota"/>
</dbReference>
<accession>W4KC64</accession>
<evidence type="ECO:0000313" key="3">
    <source>
        <dbReference type="Proteomes" id="UP000030671"/>
    </source>
</evidence>
<dbReference type="InParanoid" id="W4KC64"/>
<dbReference type="CDD" id="cd06558">
    <property type="entry name" value="crotonase-like"/>
    <property type="match status" value="1"/>
</dbReference>
<comment type="similarity">
    <text evidence="1">Belongs to the enoyl-CoA hydratase/isomerase family.</text>
</comment>
<evidence type="ECO:0008006" key="4">
    <source>
        <dbReference type="Google" id="ProtNLM"/>
    </source>
</evidence>
<dbReference type="InterPro" id="IPR051053">
    <property type="entry name" value="ECH/Chromodomain_protein"/>
</dbReference>
<dbReference type="PANTHER" id="PTHR43684">
    <property type="match status" value="1"/>
</dbReference>
<dbReference type="Gene3D" id="3.90.226.10">
    <property type="entry name" value="2-enoyl-CoA Hydratase, Chain A, domain 1"/>
    <property type="match status" value="1"/>
</dbReference>
<dbReference type="GeneID" id="20674710"/>
<dbReference type="Pfam" id="PF00378">
    <property type="entry name" value="ECH_1"/>
    <property type="match status" value="1"/>
</dbReference>
<proteinExistence type="inferred from homology"/>
<evidence type="ECO:0000256" key="1">
    <source>
        <dbReference type="ARBA" id="ARBA00005254"/>
    </source>
</evidence>
<dbReference type="RefSeq" id="XP_009545708.1">
    <property type="nucleotide sequence ID" value="XM_009547413.1"/>
</dbReference>
<evidence type="ECO:0000313" key="2">
    <source>
        <dbReference type="EMBL" id="ETW83462.1"/>
    </source>
</evidence>
<dbReference type="InterPro" id="IPR029045">
    <property type="entry name" value="ClpP/crotonase-like_dom_sf"/>
</dbReference>
<dbReference type="KEGG" id="hir:HETIRDRAFT_433932"/>
<reference evidence="2 3" key="1">
    <citation type="journal article" date="2012" name="New Phytol.">
        <title>Insight into trade-off between wood decay and parasitism from the genome of a fungal forest pathogen.</title>
        <authorList>
            <person name="Olson A."/>
            <person name="Aerts A."/>
            <person name="Asiegbu F."/>
            <person name="Belbahri L."/>
            <person name="Bouzid O."/>
            <person name="Broberg A."/>
            <person name="Canback B."/>
            <person name="Coutinho P.M."/>
            <person name="Cullen D."/>
            <person name="Dalman K."/>
            <person name="Deflorio G."/>
            <person name="van Diepen L.T."/>
            <person name="Dunand C."/>
            <person name="Duplessis S."/>
            <person name="Durling M."/>
            <person name="Gonthier P."/>
            <person name="Grimwood J."/>
            <person name="Fossdal C.G."/>
            <person name="Hansson D."/>
            <person name="Henrissat B."/>
            <person name="Hietala A."/>
            <person name="Himmelstrand K."/>
            <person name="Hoffmeister D."/>
            <person name="Hogberg N."/>
            <person name="James T.Y."/>
            <person name="Karlsson M."/>
            <person name="Kohler A."/>
            <person name="Kues U."/>
            <person name="Lee Y.H."/>
            <person name="Lin Y.C."/>
            <person name="Lind M."/>
            <person name="Lindquist E."/>
            <person name="Lombard V."/>
            <person name="Lucas S."/>
            <person name="Lunden K."/>
            <person name="Morin E."/>
            <person name="Murat C."/>
            <person name="Park J."/>
            <person name="Raffaello T."/>
            <person name="Rouze P."/>
            <person name="Salamov A."/>
            <person name="Schmutz J."/>
            <person name="Solheim H."/>
            <person name="Stahlberg J."/>
            <person name="Velez H."/>
            <person name="de Vries R.P."/>
            <person name="Wiebenga A."/>
            <person name="Woodward S."/>
            <person name="Yakovlev I."/>
            <person name="Garbelotto M."/>
            <person name="Martin F."/>
            <person name="Grigoriev I.V."/>
            <person name="Stenlid J."/>
        </authorList>
    </citation>
    <scope>NUCLEOTIDE SEQUENCE [LARGE SCALE GENOMIC DNA]</scope>
    <source>
        <strain evidence="2 3">TC 32-1</strain>
    </source>
</reference>
<dbReference type="AlphaFoldDB" id="W4KC64"/>
<dbReference type="PANTHER" id="PTHR43684:SF4">
    <property type="entry name" value="ENOYL-COA HYDRATASE_ISOMERASE FAMILY PROTEIN (AFU_ORTHOLOGUE AFUA_1G01890)"/>
    <property type="match status" value="1"/>
</dbReference>